<organism evidence="1">
    <name type="scientific">Anguilla anguilla</name>
    <name type="common">European freshwater eel</name>
    <name type="synonym">Muraena anguilla</name>
    <dbReference type="NCBI Taxonomy" id="7936"/>
    <lineage>
        <taxon>Eukaryota</taxon>
        <taxon>Metazoa</taxon>
        <taxon>Chordata</taxon>
        <taxon>Craniata</taxon>
        <taxon>Vertebrata</taxon>
        <taxon>Euteleostomi</taxon>
        <taxon>Actinopterygii</taxon>
        <taxon>Neopterygii</taxon>
        <taxon>Teleostei</taxon>
        <taxon>Anguilliformes</taxon>
        <taxon>Anguillidae</taxon>
        <taxon>Anguilla</taxon>
    </lineage>
</organism>
<dbReference type="AlphaFoldDB" id="A0A0E9WSB0"/>
<protein>
    <submittedName>
        <fullName evidence="1">Uncharacterized protein</fullName>
    </submittedName>
</protein>
<dbReference type="EMBL" id="GBXM01015330">
    <property type="protein sequence ID" value="JAH93247.1"/>
    <property type="molecule type" value="Transcribed_RNA"/>
</dbReference>
<sequence>MGYSGSVKPVGSSAVCLDWSIYFGVEPLDHGAALRLEQLFKTMNIIIEFKEQLFRS</sequence>
<reference evidence="1" key="2">
    <citation type="journal article" date="2015" name="Fish Shellfish Immunol.">
        <title>Early steps in the European eel (Anguilla anguilla)-Vibrio vulnificus interaction in the gills: Role of the RtxA13 toxin.</title>
        <authorList>
            <person name="Callol A."/>
            <person name="Pajuelo D."/>
            <person name="Ebbesson L."/>
            <person name="Teles M."/>
            <person name="MacKenzie S."/>
            <person name="Amaro C."/>
        </authorList>
    </citation>
    <scope>NUCLEOTIDE SEQUENCE</scope>
</reference>
<reference evidence="1" key="1">
    <citation type="submission" date="2014-11" db="EMBL/GenBank/DDBJ databases">
        <authorList>
            <person name="Amaro Gonzalez C."/>
        </authorList>
    </citation>
    <scope>NUCLEOTIDE SEQUENCE</scope>
</reference>
<evidence type="ECO:0000313" key="1">
    <source>
        <dbReference type="EMBL" id="JAH93247.1"/>
    </source>
</evidence>
<proteinExistence type="predicted"/>
<name>A0A0E9WSB0_ANGAN</name>
<accession>A0A0E9WSB0</accession>